<reference evidence="2" key="1">
    <citation type="journal article" date="2020" name="mSystems">
        <title>Genome- and Community-Level Interaction Insights into Carbon Utilization and Element Cycling Functions of Hydrothermarchaeota in Hydrothermal Sediment.</title>
        <authorList>
            <person name="Zhou Z."/>
            <person name="Liu Y."/>
            <person name="Xu W."/>
            <person name="Pan J."/>
            <person name="Luo Z.H."/>
            <person name="Li M."/>
        </authorList>
    </citation>
    <scope>NUCLEOTIDE SEQUENCE [LARGE SCALE GENOMIC DNA]</scope>
    <source>
        <strain evidence="2">SpSt-556</strain>
    </source>
</reference>
<proteinExistence type="predicted"/>
<protein>
    <submittedName>
        <fullName evidence="2">SelT/SelW/SelH family protein</fullName>
    </submittedName>
</protein>
<keyword evidence="1" id="KW-0676">Redox-active center</keyword>
<dbReference type="InterPro" id="IPR011893">
    <property type="entry name" value="Selenoprotein_Rdx-typ"/>
</dbReference>
<evidence type="ECO:0000313" key="2">
    <source>
        <dbReference type="EMBL" id="HGS88614.1"/>
    </source>
</evidence>
<name>A0A7C4QAS1_9CHLR</name>
<dbReference type="Pfam" id="PF10262">
    <property type="entry name" value="Rdx"/>
    <property type="match status" value="1"/>
</dbReference>
<dbReference type="AlphaFoldDB" id="A0A7C4QAS1"/>
<dbReference type="SUPFAM" id="SSF52833">
    <property type="entry name" value="Thioredoxin-like"/>
    <property type="match status" value="1"/>
</dbReference>
<comment type="caution">
    <text evidence="2">The sequence shown here is derived from an EMBL/GenBank/DDBJ whole genome shotgun (WGS) entry which is preliminary data.</text>
</comment>
<evidence type="ECO:0000256" key="1">
    <source>
        <dbReference type="ARBA" id="ARBA00023284"/>
    </source>
</evidence>
<dbReference type="NCBIfam" id="TIGR02174">
    <property type="entry name" value="CXXU_selWTH"/>
    <property type="match status" value="1"/>
</dbReference>
<sequence length="61" mass="6821">MVSLLKQHEARIERMTLIPSDGGCFEVTVNGKLIYSKLQTHRHAEPGEVQNLLLSFIKEGG</sequence>
<dbReference type="Gene3D" id="3.40.30.10">
    <property type="entry name" value="Glutaredoxin"/>
    <property type="match status" value="1"/>
</dbReference>
<gene>
    <name evidence="2" type="ORF">ENT17_13510</name>
</gene>
<dbReference type="EMBL" id="DSXR01000129">
    <property type="protein sequence ID" value="HGS88614.1"/>
    <property type="molecule type" value="Genomic_DNA"/>
</dbReference>
<accession>A0A7C4QAS1</accession>
<organism evidence="2">
    <name type="scientific">Bellilinea caldifistulae</name>
    <dbReference type="NCBI Taxonomy" id="360411"/>
    <lineage>
        <taxon>Bacteria</taxon>
        <taxon>Bacillati</taxon>
        <taxon>Chloroflexota</taxon>
        <taxon>Anaerolineae</taxon>
        <taxon>Anaerolineales</taxon>
        <taxon>Anaerolineaceae</taxon>
        <taxon>Bellilinea</taxon>
    </lineage>
</organism>
<dbReference type="InterPro" id="IPR036249">
    <property type="entry name" value="Thioredoxin-like_sf"/>
</dbReference>